<feature type="binding site" evidence="1">
    <location>
        <position position="75"/>
    </location>
    <ligand>
        <name>substrate</name>
    </ligand>
</feature>
<proteinExistence type="predicted"/>
<keyword evidence="3" id="KW-1185">Reference proteome</keyword>
<dbReference type="SMART" id="SM00855">
    <property type="entry name" value="PGAM"/>
    <property type="match status" value="1"/>
</dbReference>
<evidence type="ECO:0000313" key="2">
    <source>
        <dbReference type="EMBL" id="MCS5727483.1"/>
    </source>
</evidence>
<dbReference type="AlphaFoldDB" id="A0AA41XIR8"/>
<dbReference type="RefSeq" id="WP_259530473.1">
    <property type="nucleotide sequence ID" value="NZ_JANLCK010000011.1"/>
</dbReference>
<dbReference type="InterPro" id="IPR029033">
    <property type="entry name" value="His_PPase_superfam"/>
</dbReference>
<dbReference type="EMBL" id="JANLCK010000011">
    <property type="protein sequence ID" value="MCS5727483.1"/>
    <property type="molecule type" value="Genomic_DNA"/>
</dbReference>
<dbReference type="InterPro" id="IPR050275">
    <property type="entry name" value="PGM_Phosphatase"/>
</dbReference>
<sequence>MTGPASAPAPGSAASAPALRLHLVRHAETLFNVRHQLQGWCDSPLTPRGLRQIEALGERFREVPLVAAFASDLTRTRTTALAALAGHPQLEPVYTPDLREWNFGGWEGQPNPALWGPLFEAHGYTYGADGHWDELTADGPDTVLDAIAASDPSGLAESSADVRERLRRAVAALLAVGSGDVLVVTHGAVLQSLVPLLVRGARVAPGYPNCGVTTVSLPAVGSAGVAEVGALDASCAGEPSIPALQLP</sequence>
<feature type="binding site" evidence="1">
    <location>
        <begin position="25"/>
        <end position="32"/>
    </location>
    <ligand>
        <name>substrate</name>
    </ligand>
</feature>
<name>A0AA41XIR8_9MICO</name>
<organism evidence="2 3">
    <name type="scientific">Herbiconiux oxytropis</name>
    <dbReference type="NCBI Taxonomy" id="2970915"/>
    <lineage>
        <taxon>Bacteria</taxon>
        <taxon>Bacillati</taxon>
        <taxon>Actinomycetota</taxon>
        <taxon>Actinomycetes</taxon>
        <taxon>Micrococcales</taxon>
        <taxon>Microbacteriaceae</taxon>
        <taxon>Herbiconiux</taxon>
    </lineage>
</organism>
<evidence type="ECO:0000313" key="3">
    <source>
        <dbReference type="Proteomes" id="UP001165587"/>
    </source>
</evidence>
<dbReference type="Proteomes" id="UP001165587">
    <property type="component" value="Unassembled WGS sequence"/>
</dbReference>
<gene>
    <name evidence="2" type="ORF">N1028_16430</name>
</gene>
<reference evidence="2" key="1">
    <citation type="submission" date="2022-08" db="EMBL/GenBank/DDBJ databases">
        <authorList>
            <person name="Deng Y."/>
            <person name="Han X.-F."/>
            <person name="Zhang Y.-Q."/>
        </authorList>
    </citation>
    <scope>NUCLEOTIDE SEQUENCE</scope>
    <source>
        <strain evidence="2">CPCC 203407</strain>
    </source>
</reference>
<dbReference type="GO" id="GO:0005737">
    <property type="term" value="C:cytoplasm"/>
    <property type="evidence" value="ECO:0007669"/>
    <property type="project" value="TreeGrafter"/>
</dbReference>
<dbReference type="SUPFAM" id="SSF53254">
    <property type="entry name" value="Phosphoglycerate mutase-like"/>
    <property type="match status" value="1"/>
</dbReference>
<protein>
    <submittedName>
        <fullName evidence="2">Histidine phosphatase family protein</fullName>
    </submittedName>
</protein>
<comment type="caution">
    <text evidence="2">The sequence shown here is derived from an EMBL/GenBank/DDBJ whole genome shotgun (WGS) entry which is preliminary data.</text>
</comment>
<dbReference type="Gene3D" id="3.40.50.1240">
    <property type="entry name" value="Phosphoglycerate mutase-like"/>
    <property type="match status" value="1"/>
</dbReference>
<accession>A0AA41XIR8</accession>
<dbReference type="CDD" id="cd07067">
    <property type="entry name" value="HP_PGM_like"/>
    <property type="match status" value="1"/>
</dbReference>
<evidence type="ECO:0000256" key="1">
    <source>
        <dbReference type="PIRSR" id="PIRSR613078-2"/>
    </source>
</evidence>
<dbReference type="InterPro" id="IPR013078">
    <property type="entry name" value="His_Pase_superF_clade-1"/>
</dbReference>
<dbReference type="Pfam" id="PF00300">
    <property type="entry name" value="His_Phos_1"/>
    <property type="match status" value="1"/>
</dbReference>
<dbReference type="GO" id="GO:0016791">
    <property type="term" value="F:phosphatase activity"/>
    <property type="evidence" value="ECO:0007669"/>
    <property type="project" value="TreeGrafter"/>
</dbReference>
<dbReference type="PANTHER" id="PTHR48100:SF1">
    <property type="entry name" value="HISTIDINE PHOSPHATASE FAMILY PROTEIN-RELATED"/>
    <property type="match status" value="1"/>
</dbReference>
<dbReference type="PANTHER" id="PTHR48100">
    <property type="entry name" value="BROAD-SPECIFICITY PHOSPHATASE YOR283W-RELATED"/>
    <property type="match status" value="1"/>
</dbReference>